<evidence type="ECO:0000313" key="2">
    <source>
        <dbReference type="EMBL" id="GGZ52054.1"/>
    </source>
</evidence>
<dbReference type="Proteomes" id="UP000643403">
    <property type="component" value="Unassembled WGS sequence"/>
</dbReference>
<dbReference type="EMBL" id="BMXY01000001">
    <property type="protein sequence ID" value="GGZ52054.1"/>
    <property type="molecule type" value="Genomic_DNA"/>
</dbReference>
<feature type="signal peptide" evidence="1">
    <location>
        <begin position="1"/>
        <end position="26"/>
    </location>
</feature>
<comment type="caution">
    <text evidence="2">The sequence shown here is derived from an EMBL/GenBank/DDBJ whole genome shotgun (WGS) entry which is preliminary data.</text>
</comment>
<keyword evidence="3" id="KW-1185">Reference proteome</keyword>
<evidence type="ECO:0000313" key="3">
    <source>
        <dbReference type="Proteomes" id="UP000643403"/>
    </source>
</evidence>
<evidence type="ECO:0008006" key="4">
    <source>
        <dbReference type="Google" id="ProtNLM"/>
    </source>
</evidence>
<evidence type="ECO:0000256" key="1">
    <source>
        <dbReference type="SAM" id="SignalP"/>
    </source>
</evidence>
<organism evidence="2 3">
    <name type="scientific">Cognatilysobacter xinjiangensis</name>
    <dbReference type="NCBI Taxonomy" id="546892"/>
    <lineage>
        <taxon>Bacteria</taxon>
        <taxon>Pseudomonadati</taxon>
        <taxon>Pseudomonadota</taxon>
        <taxon>Gammaproteobacteria</taxon>
        <taxon>Lysobacterales</taxon>
        <taxon>Lysobacteraceae</taxon>
        <taxon>Cognatilysobacter</taxon>
    </lineage>
</organism>
<gene>
    <name evidence="2" type="ORF">GCM10008101_01400</name>
</gene>
<accession>A0ABQ3BNS3</accession>
<protein>
    <recommendedName>
        <fullName evidence="4">Lipoprotein</fullName>
    </recommendedName>
</protein>
<reference evidence="3" key="1">
    <citation type="journal article" date="2019" name="Int. J. Syst. Evol. Microbiol.">
        <title>The Global Catalogue of Microorganisms (GCM) 10K type strain sequencing project: providing services to taxonomists for standard genome sequencing and annotation.</title>
        <authorList>
            <consortium name="The Broad Institute Genomics Platform"/>
            <consortium name="The Broad Institute Genome Sequencing Center for Infectious Disease"/>
            <person name="Wu L."/>
            <person name="Ma J."/>
        </authorList>
    </citation>
    <scope>NUCLEOTIDE SEQUENCE [LARGE SCALE GENOMIC DNA]</scope>
    <source>
        <strain evidence="3">KCTC 22558</strain>
    </source>
</reference>
<feature type="chain" id="PRO_5046891055" description="Lipoprotein" evidence="1">
    <location>
        <begin position="27"/>
        <end position="220"/>
    </location>
</feature>
<name>A0ABQ3BNS3_9GAMM</name>
<keyword evidence="1" id="KW-0732">Signal</keyword>
<sequence>MRPAMTMPSRALAGGVALSCLCVALAACGRSADDGPLPSDFGRPARRLFGCADVGGLYRWPPVAGEFASGFASNRRPWADGYPAYVDRVPMQLWVDVQSSRIVLRTRRAPANGRLARQWGYVEHYVTDYRCTGGRLEFKPHEIDVSRDWGRGTTGTKGFVLQRLKDGALAIGTVERIGHRTAPAVQWGDQSVGEIPQADRVMWTWSKLERIADAPEQDAR</sequence>
<proteinExistence type="predicted"/>
<dbReference type="PROSITE" id="PS51257">
    <property type="entry name" value="PROKAR_LIPOPROTEIN"/>
    <property type="match status" value="1"/>
</dbReference>